<keyword evidence="4" id="KW-0249">Electron transport</keyword>
<reference evidence="8 9" key="1">
    <citation type="submission" date="2017-02" db="EMBL/GenBank/DDBJ databases">
        <title>The new phylogeny of genus Mycobacterium.</title>
        <authorList>
            <person name="Tortoli E."/>
            <person name="Trovato A."/>
            <person name="Cirillo D.M."/>
        </authorList>
    </citation>
    <scope>NUCLEOTIDE SEQUENCE [LARGE SCALE GENOMIC DNA]</scope>
    <source>
        <strain evidence="8 9">DSM 45000</strain>
    </source>
</reference>
<dbReference type="EMBL" id="MVIE01000004">
    <property type="protein sequence ID" value="ORB45417.1"/>
    <property type="molecule type" value="Genomic_DNA"/>
</dbReference>
<evidence type="ECO:0000256" key="1">
    <source>
        <dbReference type="ARBA" id="ARBA00001927"/>
    </source>
</evidence>
<sequence length="64" mass="6982">MKLRLQREHCVGHAQCYAVNQDMFPLDDSGYSSLTTTEVAPQDVETARAGAGACPERALVLDED</sequence>
<comment type="cofactor">
    <cofactor evidence="1">
        <name>[3Fe-4S] cluster</name>
        <dbReference type="ChEBI" id="CHEBI:21137"/>
    </cofactor>
</comment>
<dbReference type="GO" id="GO:0046872">
    <property type="term" value="F:metal ion binding"/>
    <property type="evidence" value="ECO:0007669"/>
    <property type="project" value="UniProtKB-KW"/>
</dbReference>
<keyword evidence="9" id="KW-1185">Reference proteome</keyword>
<dbReference type="SUPFAM" id="SSF54862">
    <property type="entry name" value="4Fe-4S ferredoxins"/>
    <property type="match status" value="1"/>
</dbReference>
<evidence type="ECO:0000256" key="7">
    <source>
        <dbReference type="ARBA" id="ARBA00023291"/>
    </source>
</evidence>
<keyword evidence="3" id="KW-0479">Metal-binding</keyword>
<keyword evidence="7" id="KW-0003">3Fe-4S</keyword>
<keyword evidence="2" id="KW-0813">Transport</keyword>
<dbReference type="OrthoDB" id="3215519at2"/>
<dbReference type="InterPro" id="IPR051269">
    <property type="entry name" value="Fe-S_cluster_ET"/>
</dbReference>
<protein>
    <submittedName>
        <fullName evidence="8">Ferredoxin</fullName>
    </submittedName>
</protein>
<dbReference type="AlphaFoldDB" id="A0A1X0IFU3"/>
<gene>
    <name evidence="8" type="ORF">BST39_04110</name>
</gene>
<keyword evidence="5" id="KW-0408">Iron</keyword>
<dbReference type="PANTHER" id="PTHR36923">
    <property type="entry name" value="FERREDOXIN"/>
    <property type="match status" value="1"/>
</dbReference>
<proteinExistence type="predicted"/>
<name>A0A1X0IFU3_9MYCO</name>
<organism evidence="8 9">
    <name type="scientific">Mycobacterium paraseoulense</name>
    <dbReference type="NCBI Taxonomy" id="590652"/>
    <lineage>
        <taxon>Bacteria</taxon>
        <taxon>Bacillati</taxon>
        <taxon>Actinomycetota</taxon>
        <taxon>Actinomycetes</taxon>
        <taxon>Mycobacteriales</taxon>
        <taxon>Mycobacteriaceae</taxon>
        <taxon>Mycobacterium</taxon>
    </lineage>
</organism>
<dbReference type="PANTHER" id="PTHR36923:SF3">
    <property type="entry name" value="FERREDOXIN"/>
    <property type="match status" value="1"/>
</dbReference>
<keyword evidence="6" id="KW-0411">Iron-sulfur</keyword>
<evidence type="ECO:0000313" key="9">
    <source>
        <dbReference type="Proteomes" id="UP000192513"/>
    </source>
</evidence>
<evidence type="ECO:0000313" key="8">
    <source>
        <dbReference type="EMBL" id="ORB45417.1"/>
    </source>
</evidence>
<dbReference type="STRING" id="590652.BST39_04110"/>
<evidence type="ECO:0000256" key="6">
    <source>
        <dbReference type="ARBA" id="ARBA00023014"/>
    </source>
</evidence>
<evidence type="ECO:0000256" key="5">
    <source>
        <dbReference type="ARBA" id="ARBA00023004"/>
    </source>
</evidence>
<comment type="caution">
    <text evidence="8">The sequence shown here is derived from an EMBL/GenBank/DDBJ whole genome shotgun (WGS) entry which is preliminary data.</text>
</comment>
<dbReference type="Proteomes" id="UP000192513">
    <property type="component" value="Unassembled WGS sequence"/>
</dbReference>
<dbReference type="RefSeq" id="WP_083169371.1">
    <property type="nucleotide sequence ID" value="NZ_AP022619.1"/>
</dbReference>
<accession>A0A1X0IFU3</accession>
<dbReference type="Gene3D" id="3.30.70.20">
    <property type="match status" value="1"/>
</dbReference>
<dbReference type="GO" id="GO:0051538">
    <property type="term" value="F:3 iron, 4 sulfur cluster binding"/>
    <property type="evidence" value="ECO:0007669"/>
    <property type="project" value="UniProtKB-KW"/>
</dbReference>
<evidence type="ECO:0000256" key="2">
    <source>
        <dbReference type="ARBA" id="ARBA00022448"/>
    </source>
</evidence>
<evidence type="ECO:0000256" key="4">
    <source>
        <dbReference type="ARBA" id="ARBA00022982"/>
    </source>
</evidence>
<evidence type="ECO:0000256" key="3">
    <source>
        <dbReference type="ARBA" id="ARBA00022723"/>
    </source>
</evidence>
<dbReference type="Pfam" id="PF13459">
    <property type="entry name" value="Fer4_15"/>
    <property type="match status" value="1"/>
</dbReference>